<dbReference type="EMBL" id="MFMD01000026">
    <property type="protein sequence ID" value="OGG76380.1"/>
    <property type="molecule type" value="Genomic_DNA"/>
</dbReference>
<feature type="domain" description="HTH arsR-type" evidence="4">
    <location>
        <begin position="1"/>
        <end position="88"/>
    </location>
</feature>
<dbReference type="InterPro" id="IPR051081">
    <property type="entry name" value="HTH_MetalResp_TranReg"/>
</dbReference>
<dbReference type="SUPFAM" id="SSF46785">
    <property type="entry name" value="Winged helix' DNA-binding domain"/>
    <property type="match status" value="1"/>
</dbReference>
<keyword evidence="3" id="KW-0804">Transcription</keyword>
<dbReference type="SMART" id="SM00418">
    <property type="entry name" value="HTH_ARSR"/>
    <property type="match status" value="1"/>
</dbReference>
<dbReference type="Proteomes" id="UP000176714">
    <property type="component" value="Unassembled WGS sequence"/>
</dbReference>
<dbReference type="PROSITE" id="PS50987">
    <property type="entry name" value="HTH_ARSR_2"/>
    <property type="match status" value="1"/>
</dbReference>
<dbReference type="PANTHER" id="PTHR33154">
    <property type="entry name" value="TRANSCRIPTIONAL REGULATOR, ARSR FAMILY"/>
    <property type="match status" value="1"/>
</dbReference>
<keyword evidence="1" id="KW-0805">Transcription regulation</keyword>
<dbReference type="CDD" id="cd00090">
    <property type="entry name" value="HTH_ARSR"/>
    <property type="match status" value="1"/>
</dbReference>
<dbReference type="Pfam" id="PF01047">
    <property type="entry name" value="MarR"/>
    <property type="match status" value="1"/>
</dbReference>
<evidence type="ECO:0000259" key="4">
    <source>
        <dbReference type="PROSITE" id="PS50987"/>
    </source>
</evidence>
<protein>
    <recommendedName>
        <fullName evidence="4">HTH arsR-type domain-containing protein</fullName>
    </recommendedName>
</protein>
<dbReference type="InterPro" id="IPR001845">
    <property type="entry name" value="HTH_ArsR_DNA-bd_dom"/>
</dbReference>
<dbReference type="AlphaFoldDB" id="A0A1F6ERY4"/>
<name>A0A1F6ERY4_9BACT</name>
<evidence type="ECO:0000256" key="2">
    <source>
        <dbReference type="ARBA" id="ARBA00023125"/>
    </source>
</evidence>
<dbReference type="PANTHER" id="PTHR33154:SF33">
    <property type="entry name" value="TRANSCRIPTIONAL REPRESSOR SDPR"/>
    <property type="match status" value="1"/>
</dbReference>
<accession>A0A1F6ERY4</accession>
<dbReference type="InterPro" id="IPR011991">
    <property type="entry name" value="ArsR-like_HTH"/>
</dbReference>
<comment type="caution">
    <text evidence="5">The sequence shown here is derived from an EMBL/GenBank/DDBJ whole genome shotgun (WGS) entry which is preliminary data.</text>
</comment>
<evidence type="ECO:0000256" key="1">
    <source>
        <dbReference type="ARBA" id="ARBA00023015"/>
    </source>
</evidence>
<keyword evidence="2" id="KW-0238">DNA-binding</keyword>
<dbReference type="STRING" id="1798516.A2950_00215"/>
<evidence type="ECO:0000313" key="5">
    <source>
        <dbReference type="EMBL" id="OGG76380.1"/>
    </source>
</evidence>
<dbReference type="InterPro" id="IPR036390">
    <property type="entry name" value="WH_DNA-bd_sf"/>
</dbReference>
<dbReference type="GO" id="GO:0003677">
    <property type="term" value="F:DNA binding"/>
    <property type="evidence" value="ECO:0007669"/>
    <property type="project" value="UniProtKB-KW"/>
</dbReference>
<organism evidence="5 6">
    <name type="scientific">Candidatus Kaiserbacteria bacterium RIFCSPLOWO2_01_FULL_55_19</name>
    <dbReference type="NCBI Taxonomy" id="1798516"/>
    <lineage>
        <taxon>Bacteria</taxon>
        <taxon>Candidatus Kaiseribacteriota</taxon>
    </lineage>
</organism>
<reference evidence="5 6" key="1">
    <citation type="journal article" date="2016" name="Nat. Commun.">
        <title>Thousands of microbial genomes shed light on interconnected biogeochemical processes in an aquifer system.</title>
        <authorList>
            <person name="Anantharaman K."/>
            <person name="Brown C.T."/>
            <person name="Hug L.A."/>
            <person name="Sharon I."/>
            <person name="Castelle C.J."/>
            <person name="Probst A.J."/>
            <person name="Thomas B.C."/>
            <person name="Singh A."/>
            <person name="Wilkins M.J."/>
            <person name="Karaoz U."/>
            <person name="Brodie E.L."/>
            <person name="Williams K.H."/>
            <person name="Hubbard S.S."/>
            <person name="Banfield J.F."/>
        </authorList>
    </citation>
    <scope>NUCLEOTIDE SEQUENCE [LARGE SCALE GENOMIC DNA]</scope>
</reference>
<gene>
    <name evidence="5" type="ORF">A2950_00215</name>
</gene>
<dbReference type="InterPro" id="IPR036388">
    <property type="entry name" value="WH-like_DNA-bd_sf"/>
</dbReference>
<dbReference type="Gene3D" id="1.10.10.10">
    <property type="entry name" value="Winged helix-like DNA-binding domain superfamily/Winged helix DNA-binding domain"/>
    <property type="match status" value="1"/>
</dbReference>
<dbReference type="InterPro" id="IPR000835">
    <property type="entry name" value="HTH_MarR-typ"/>
</dbReference>
<evidence type="ECO:0000313" key="6">
    <source>
        <dbReference type="Proteomes" id="UP000176714"/>
    </source>
</evidence>
<proteinExistence type="predicted"/>
<dbReference type="GO" id="GO:0003700">
    <property type="term" value="F:DNA-binding transcription factor activity"/>
    <property type="evidence" value="ECO:0007669"/>
    <property type="project" value="InterPro"/>
</dbReference>
<dbReference type="PRINTS" id="PR00778">
    <property type="entry name" value="HTHARSR"/>
</dbReference>
<evidence type="ECO:0000256" key="3">
    <source>
        <dbReference type="ARBA" id="ARBA00023163"/>
    </source>
</evidence>
<sequence>MKTAKQLERHLKGIANHRRVEILRTIEKSEGITLEDIADHLQCNIKTISEHTRRLVQAGLVNKKYQGRSVAHSLSPYGRRIVKFIDAF</sequence>